<feature type="signal peptide" evidence="4">
    <location>
        <begin position="1"/>
        <end position="25"/>
    </location>
</feature>
<organism evidence="6">
    <name type="scientific">Aquarana catesbeiana</name>
    <name type="common">American bullfrog</name>
    <name type="synonym">Rana catesbeiana</name>
    <dbReference type="NCBI Taxonomy" id="8400"/>
    <lineage>
        <taxon>Eukaryota</taxon>
        <taxon>Metazoa</taxon>
        <taxon>Chordata</taxon>
        <taxon>Craniata</taxon>
        <taxon>Vertebrata</taxon>
        <taxon>Euteleostomi</taxon>
        <taxon>Amphibia</taxon>
        <taxon>Batrachia</taxon>
        <taxon>Anura</taxon>
        <taxon>Neobatrachia</taxon>
        <taxon>Ranoidea</taxon>
        <taxon>Ranidae</taxon>
        <taxon>Aquarana</taxon>
    </lineage>
</organism>
<evidence type="ECO:0000256" key="3">
    <source>
        <dbReference type="ARBA" id="ARBA00022729"/>
    </source>
</evidence>
<dbReference type="EMBL" id="FJ430083">
    <property type="protein sequence ID" value="ACQ65677.1"/>
    <property type="molecule type" value="mRNA"/>
</dbReference>
<evidence type="ECO:0000256" key="1">
    <source>
        <dbReference type="ARBA" id="ARBA00004613"/>
    </source>
</evidence>
<feature type="domain" description="Frog antimicrobial peptide propeptide" evidence="5">
    <location>
        <begin position="2"/>
        <end position="46"/>
    </location>
</feature>
<protein>
    <submittedName>
        <fullName evidence="6">Catesbeianin-1a protein</fullName>
    </submittedName>
</protein>
<feature type="chain" id="PRO_5002940315" evidence="4">
    <location>
        <begin position="26"/>
        <end position="62"/>
    </location>
</feature>
<evidence type="ECO:0000256" key="2">
    <source>
        <dbReference type="ARBA" id="ARBA00022525"/>
    </source>
</evidence>
<evidence type="ECO:0000256" key="4">
    <source>
        <dbReference type="SAM" id="SignalP"/>
    </source>
</evidence>
<evidence type="ECO:0000313" key="6">
    <source>
        <dbReference type="EMBL" id="ACQ65677.1"/>
    </source>
</evidence>
<dbReference type="GO" id="GO:0005576">
    <property type="term" value="C:extracellular region"/>
    <property type="evidence" value="ECO:0007669"/>
    <property type="project" value="UniProtKB-SubCell"/>
</dbReference>
<accession>C4N9P7</accession>
<dbReference type="Pfam" id="PF03032">
    <property type="entry name" value="FSAP_sig_propep"/>
    <property type="match status" value="1"/>
</dbReference>
<name>C4N9P7_AQUCT</name>
<evidence type="ECO:0000259" key="5">
    <source>
        <dbReference type="Pfam" id="PF03032"/>
    </source>
</evidence>
<sequence>MFTMKKSLLLLFFLGALNFFFCGEGGDVDQDERRDDSGERNVQMEKRLFRHVVKIFEKYLGK</sequence>
<comment type="subcellular location">
    <subcellularLocation>
        <location evidence="1">Secreted</location>
    </subcellularLocation>
</comment>
<dbReference type="AlphaFoldDB" id="C4N9P7"/>
<keyword evidence="3 4" id="KW-0732">Signal</keyword>
<reference evidence="6" key="1">
    <citation type="submission" date="2008-11" db="EMBL/GenBank/DDBJ databases">
        <title>Identification and characterization of a novel antimicrobial peptide from Rana catesbeiana.</title>
        <authorList>
            <person name="Zhao R."/>
            <person name="Han J."/>
            <person name="Han W."/>
            <person name="Lei L."/>
            <person name="Sun C."/>
            <person name="Feng X."/>
            <person name="Jiang L."/>
        </authorList>
    </citation>
    <scope>NUCLEOTIDE SEQUENCE</scope>
    <source>
        <tissue evidence="6">Skin</tissue>
    </source>
</reference>
<proteinExistence type="evidence at transcript level"/>
<keyword evidence="2" id="KW-0964">Secreted</keyword>
<dbReference type="InterPro" id="IPR004275">
    <property type="entry name" value="Frog_antimicrobial_propeptide"/>
</dbReference>